<reference evidence="2" key="1">
    <citation type="submission" date="2018-02" db="EMBL/GenBank/DDBJ databases">
        <authorList>
            <person name="Hausmann B."/>
        </authorList>
    </citation>
    <scope>NUCLEOTIDE SEQUENCE [LARGE SCALE GENOMIC DNA]</scope>
    <source>
        <strain evidence="2">Peat soil MAG SbF1</strain>
    </source>
</reference>
<proteinExistence type="predicted"/>
<dbReference type="EMBL" id="OMOF01000152">
    <property type="protein sequence ID" value="SPF40815.1"/>
    <property type="molecule type" value="Genomic_DNA"/>
</dbReference>
<accession>A0A2U3KMH1</accession>
<gene>
    <name evidence="1" type="ORF">SBF1_2350011</name>
</gene>
<protein>
    <submittedName>
        <fullName evidence="1">Uncharacterized protein</fullName>
    </submittedName>
</protein>
<evidence type="ECO:0000313" key="2">
    <source>
        <dbReference type="Proteomes" id="UP000238916"/>
    </source>
</evidence>
<organism evidence="1 2">
    <name type="scientific">Candidatus Desulfosporosinus infrequens</name>
    <dbReference type="NCBI Taxonomy" id="2043169"/>
    <lineage>
        <taxon>Bacteria</taxon>
        <taxon>Bacillati</taxon>
        <taxon>Bacillota</taxon>
        <taxon>Clostridia</taxon>
        <taxon>Eubacteriales</taxon>
        <taxon>Desulfitobacteriaceae</taxon>
        <taxon>Desulfosporosinus</taxon>
    </lineage>
</organism>
<dbReference type="Proteomes" id="UP000238916">
    <property type="component" value="Unassembled WGS sequence"/>
</dbReference>
<dbReference type="OrthoDB" id="1799244at2"/>
<evidence type="ECO:0000313" key="1">
    <source>
        <dbReference type="EMBL" id="SPF40815.1"/>
    </source>
</evidence>
<name>A0A2U3KMH1_9FIRM</name>
<dbReference type="AlphaFoldDB" id="A0A2U3KMH1"/>
<sequence>MSVSWVFAKNKIEFQYVSDQKKILIFDIKADKALPTYSLPDESKELDKDTFIDLCLHIRGQIDKGRQTNKIKI</sequence>